<accession>A0ABW7JVU4</accession>
<evidence type="ECO:0000313" key="7">
    <source>
        <dbReference type="EMBL" id="MFH5212120.1"/>
    </source>
</evidence>
<keyword evidence="5" id="KW-0804">Transcription</keyword>
<comment type="similarity">
    <text evidence="1">Belongs to the LysR transcriptional regulatory family.</text>
</comment>
<dbReference type="RefSeq" id="WP_395119181.1">
    <property type="nucleotide sequence ID" value="NZ_JBIMSO010000142.1"/>
</dbReference>
<evidence type="ECO:0000256" key="2">
    <source>
        <dbReference type="ARBA" id="ARBA00023015"/>
    </source>
</evidence>
<name>A0ABW7JVU4_9NOCA</name>
<evidence type="ECO:0000259" key="6">
    <source>
        <dbReference type="PROSITE" id="PS50931"/>
    </source>
</evidence>
<dbReference type="InterPro" id="IPR036388">
    <property type="entry name" value="WH-like_DNA-bd_sf"/>
</dbReference>
<evidence type="ECO:0000256" key="5">
    <source>
        <dbReference type="ARBA" id="ARBA00023163"/>
    </source>
</evidence>
<proteinExistence type="inferred from homology"/>
<gene>
    <name evidence="7" type="ORF">ACHIPZ_28535</name>
</gene>
<dbReference type="PANTHER" id="PTHR30346:SF29">
    <property type="entry name" value="LYSR SUBSTRATE-BINDING"/>
    <property type="match status" value="1"/>
</dbReference>
<evidence type="ECO:0000256" key="3">
    <source>
        <dbReference type="ARBA" id="ARBA00023125"/>
    </source>
</evidence>
<dbReference type="Pfam" id="PF03466">
    <property type="entry name" value="LysR_substrate"/>
    <property type="match status" value="1"/>
</dbReference>
<dbReference type="Gene3D" id="3.40.190.290">
    <property type="match status" value="1"/>
</dbReference>
<evidence type="ECO:0000313" key="8">
    <source>
        <dbReference type="Proteomes" id="UP001609175"/>
    </source>
</evidence>
<sequence length="309" mass="33545">MVDLEKLRALVELSRLGTMSAVADATGYGTSAVSQQLAGLERQLGVDLLEAHGRRVRLTPAGRRLAAHGKTILAAVTAAQLDLAEQAAPSGVVRVAAYGTAMRRHLIPALAEIADRYPTMSLELQEYEPPETLTLLDDDGIDVGFVYDYTLVPRVWRHPHTLLSTSRVVLAVPADAKVADRISEPSDLDVFRDTPWIANSRDTGDDELAARLCALAGWAPDIRHRADDLDLVADLVLAGQGVSVLPAESQEAKRVRTVALELGNVERRMWSVTRAGTQTWRATTALIELVRSHVVSQYPADVPLSPEVN</sequence>
<dbReference type="Gene3D" id="1.10.10.10">
    <property type="entry name" value="Winged helix-like DNA-binding domain superfamily/Winged helix DNA-binding domain"/>
    <property type="match status" value="1"/>
</dbReference>
<reference evidence="7 8" key="1">
    <citation type="submission" date="2024-10" db="EMBL/GenBank/DDBJ databases">
        <authorList>
            <person name="Riesco R."/>
        </authorList>
    </citation>
    <scope>NUCLEOTIDE SEQUENCE [LARGE SCALE GENOMIC DNA]</scope>
    <source>
        <strain evidence="7 8">NCIMB 15449</strain>
    </source>
</reference>
<dbReference type="InterPro" id="IPR005119">
    <property type="entry name" value="LysR_subst-bd"/>
</dbReference>
<evidence type="ECO:0000256" key="4">
    <source>
        <dbReference type="ARBA" id="ARBA00023159"/>
    </source>
</evidence>
<dbReference type="PROSITE" id="PS50931">
    <property type="entry name" value="HTH_LYSR"/>
    <property type="match status" value="1"/>
</dbReference>
<feature type="domain" description="HTH lysR-type" evidence="6">
    <location>
        <begin position="2"/>
        <end position="59"/>
    </location>
</feature>
<comment type="caution">
    <text evidence="7">The sequence shown here is derived from an EMBL/GenBank/DDBJ whole genome shotgun (WGS) entry which is preliminary data.</text>
</comment>
<dbReference type="InterPro" id="IPR000847">
    <property type="entry name" value="LysR_HTH_N"/>
</dbReference>
<keyword evidence="3" id="KW-0238">DNA-binding</keyword>
<organism evidence="7 8">
    <name type="scientific">Antrihabitans spumae</name>
    <dbReference type="NCBI Taxonomy" id="3373370"/>
    <lineage>
        <taxon>Bacteria</taxon>
        <taxon>Bacillati</taxon>
        <taxon>Actinomycetota</taxon>
        <taxon>Actinomycetes</taxon>
        <taxon>Mycobacteriales</taxon>
        <taxon>Nocardiaceae</taxon>
        <taxon>Antrihabitans</taxon>
    </lineage>
</organism>
<keyword evidence="4" id="KW-0010">Activator</keyword>
<dbReference type="SUPFAM" id="SSF46785">
    <property type="entry name" value="Winged helix' DNA-binding domain"/>
    <property type="match status" value="1"/>
</dbReference>
<dbReference type="PANTHER" id="PTHR30346">
    <property type="entry name" value="TRANSCRIPTIONAL DUAL REGULATOR HCAR-RELATED"/>
    <property type="match status" value="1"/>
</dbReference>
<evidence type="ECO:0000256" key="1">
    <source>
        <dbReference type="ARBA" id="ARBA00009437"/>
    </source>
</evidence>
<dbReference type="InterPro" id="IPR036390">
    <property type="entry name" value="WH_DNA-bd_sf"/>
</dbReference>
<protein>
    <submittedName>
        <fullName evidence="7">LysR family transcriptional regulator</fullName>
    </submittedName>
</protein>
<keyword evidence="2" id="KW-0805">Transcription regulation</keyword>
<dbReference type="EMBL" id="JBIMSO010000142">
    <property type="protein sequence ID" value="MFH5212120.1"/>
    <property type="molecule type" value="Genomic_DNA"/>
</dbReference>
<dbReference type="Proteomes" id="UP001609175">
    <property type="component" value="Unassembled WGS sequence"/>
</dbReference>
<dbReference type="SUPFAM" id="SSF53850">
    <property type="entry name" value="Periplasmic binding protein-like II"/>
    <property type="match status" value="1"/>
</dbReference>
<dbReference type="Pfam" id="PF00126">
    <property type="entry name" value="HTH_1"/>
    <property type="match status" value="1"/>
</dbReference>